<dbReference type="GO" id="GO:0140078">
    <property type="term" value="F:class I DNA-(apurinic or apyrimidinic site) endonuclease activity"/>
    <property type="evidence" value="ECO:0007669"/>
    <property type="project" value="UniProtKB-EC"/>
</dbReference>
<feature type="domain" description="HhH-GPD" evidence="10">
    <location>
        <begin position="122"/>
        <end position="285"/>
    </location>
</feature>
<dbReference type="RefSeq" id="WP_271713389.1">
    <property type="nucleotide sequence ID" value="NZ_AP024169.1"/>
</dbReference>
<dbReference type="GO" id="GO:0003684">
    <property type="term" value="F:damaged DNA binding"/>
    <property type="evidence" value="ECO:0007669"/>
    <property type="project" value="InterPro"/>
</dbReference>
<dbReference type="InterPro" id="IPR011257">
    <property type="entry name" value="DNA_glycosylase"/>
</dbReference>
<evidence type="ECO:0000259" key="10">
    <source>
        <dbReference type="SMART" id="SM00478"/>
    </source>
</evidence>
<protein>
    <recommendedName>
        <fullName evidence="2">DNA-(apurinic or apyrimidinic site) lyase</fullName>
        <ecNumber evidence="2">4.2.99.18</ecNumber>
    </recommendedName>
</protein>
<proteinExistence type="inferred from homology"/>
<dbReference type="Gene3D" id="1.10.1670.10">
    <property type="entry name" value="Helix-hairpin-Helix base-excision DNA repair enzymes (C-terminal)"/>
    <property type="match status" value="1"/>
</dbReference>
<evidence type="ECO:0000313" key="12">
    <source>
        <dbReference type="Proteomes" id="UP000595897"/>
    </source>
</evidence>
<dbReference type="KEGG" id="ahb:bsdtb5_36320"/>
<organism evidence="11 12">
    <name type="scientific">Anaeromicropila herbilytica</name>
    <dbReference type="NCBI Taxonomy" id="2785025"/>
    <lineage>
        <taxon>Bacteria</taxon>
        <taxon>Bacillati</taxon>
        <taxon>Bacillota</taxon>
        <taxon>Clostridia</taxon>
        <taxon>Lachnospirales</taxon>
        <taxon>Lachnospiraceae</taxon>
        <taxon>Anaeromicropila</taxon>
    </lineage>
</organism>
<dbReference type="Gene3D" id="3.30.310.260">
    <property type="match status" value="1"/>
</dbReference>
<evidence type="ECO:0000256" key="8">
    <source>
        <dbReference type="ARBA" id="ARBA00023295"/>
    </source>
</evidence>
<dbReference type="InterPro" id="IPR012904">
    <property type="entry name" value="OGG_N"/>
</dbReference>
<keyword evidence="6" id="KW-0456">Lyase</keyword>
<dbReference type="GO" id="GO:0006284">
    <property type="term" value="P:base-excision repair"/>
    <property type="evidence" value="ECO:0007669"/>
    <property type="project" value="InterPro"/>
</dbReference>
<dbReference type="SMART" id="SM00478">
    <property type="entry name" value="ENDO3c"/>
    <property type="match status" value="1"/>
</dbReference>
<accession>A0A7R7EP16</accession>
<evidence type="ECO:0000256" key="5">
    <source>
        <dbReference type="ARBA" id="ARBA00023204"/>
    </source>
</evidence>
<dbReference type="InterPro" id="IPR003265">
    <property type="entry name" value="HhH-GPD_domain"/>
</dbReference>
<evidence type="ECO:0000256" key="4">
    <source>
        <dbReference type="ARBA" id="ARBA00022801"/>
    </source>
</evidence>
<dbReference type="Pfam" id="PF07934">
    <property type="entry name" value="OGG_N"/>
    <property type="match status" value="1"/>
</dbReference>
<evidence type="ECO:0000256" key="2">
    <source>
        <dbReference type="ARBA" id="ARBA00012720"/>
    </source>
</evidence>
<dbReference type="CDD" id="cd00056">
    <property type="entry name" value="ENDO3c"/>
    <property type="match status" value="1"/>
</dbReference>
<dbReference type="GO" id="GO:0006289">
    <property type="term" value="P:nucleotide-excision repair"/>
    <property type="evidence" value="ECO:0007669"/>
    <property type="project" value="InterPro"/>
</dbReference>
<comment type="similarity">
    <text evidence="1">Belongs to the type-1 OGG1 family.</text>
</comment>
<evidence type="ECO:0000313" key="11">
    <source>
        <dbReference type="EMBL" id="BCN32337.1"/>
    </source>
</evidence>
<dbReference type="InterPro" id="IPR052054">
    <property type="entry name" value="Oxidative_DNA_repair_enzyme"/>
</dbReference>
<dbReference type="Gene3D" id="1.10.340.30">
    <property type="entry name" value="Hypothetical protein, domain 2"/>
    <property type="match status" value="1"/>
</dbReference>
<dbReference type="PANTHER" id="PTHR10242">
    <property type="entry name" value="8-OXOGUANINE DNA GLYCOSYLASE"/>
    <property type="match status" value="1"/>
</dbReference>
<keyword evidence="12" id="KW-1185">Reference proteome</keyword>
<comment type="catalytic activity">
    <reaction evidence="9">
        <text>2'-deoxyribonucleotide-(2'-deoxyribose 5'-phosphate)-2'-deoxyribonucleotide-DNA = a 3'-end 2'-deoxyribonucleotide-(2,3-dehydro-2,3-deoxyribose 5'-phosphate)-DNA + a 5'-end 5'-phospho-2'-deoxyribonucleoside-DNA + H(+)</text>
        <dbReference type="Rhea" id="RHEA:66592"/>
        <dbReference type="Rhea" id="RHEA-COMP:13180"/>
        <dbReference type="Rhea" id="RHEA-COMP:16897"/>
        <dbReference type="Rhea" id="RHEA-COMP:17067"/>
        <dbReference type="ChEBI" id="CHEBI:15378"/>
        <dbReference type="ChEBI" id="CHEBI:136412"/>
        <dbReference type="ChEBI" id="CHEBI:157695"/>
        <dbReference type="ChEBI" id="CHEBI:167181"/>
        <dbReference type="EC" id="4.2.99.18"/>
    </reaction>
</comment>
<dbReference type="SUPFAM" id="SSF48150">
    <property type="entry name" value="DNA-glycosylase"/>
    <property type="match status" value="1"/>
</dbReference>
<gene>
    <name evidence="11" type="ORF">bsdtb5_36320</name>
</gene>
<dbReference type="SUPFAM" id="SSF55945">
    <property type="entry name" value="TATA-box binding protein-like"/>
    <property type="match status" value="1"/>
</dbReference>
<keyword evidence="3" id="KW-0227">DNA damage</keyword>
<name>A0A7R7EP16_9FIRM</name>
<evidence type="ECO:0000256" key="7">
    <source>
        <dbReference type="ARBA" id="ARBA00023268"/>
    </source>
</evidence>
<dbReference type="Pfam" id="PF00730">
    <property type="entry name" value="HhH-GPD"/>
    <property type="match status" value="1"/>
</dbReference>
<evidence type="ECO:0000256" key="3">
    <source>
        <dbReference type="ARBA" id="ARBA00022763"/>
    </source>
</evidence>
<keyword evidence="8" id="KW-0326">Glycosidase</keyword>
<reference evidence="11 12" key="1">
    <citation type="submission" date="2020-11" db="EMBL/GenBank/DDBJ databases">
        <title>Draft genome sequencing of a Lachnospiraceae strain isolated from anoxic soil subjected to BSD treatment.</title>
        <authorList>
            <person name="Uek A."/>
            <person name="Tonouchi A."/>
        </authorList>
    </citation>
    <scope>NUCLEOTIDE SEQUENCE [LARGE SCALE GENOMIC DNA]</scope>
    <source>
        <strain evidence="11 12">TB5</strain>
    </source>
</reference>
<sequence>MIIKEIENDLYIEEIEDFDLGQTLECGQCFRFEKLLDNEYIIVAMNKLLRVKQVQKNVILYNTSLSDYKNIWEKYFDFNNDYKKIKEWLLLKDNKLEDAITSKYGVRLLNQDFFEILITFIISQNKQIPHIKHIVNQLSEQYGSKIGEYNGKSYYSFPTVESLGKLSEVEFRELKVGFRAPYLVDACKKVIDGSVTNELIATKNNEDALKILLQIKGVGTKVAHCVMLFGLSRRDSFPIDVWIKRIMENIYYKKETSKEEIQTFAKEHFGEYGGYAQQYLFYYARDNKIIDYE</sequence>
<dbReference type="EC" id="4.2.99.18" evidence="2"/>
<dbReference type="EMBL" id="AP024169">
    <property type="protein sequence ID" value="BCN32337.1"/>
    <property type="molecule type" value="Genomic_DNA"/>
</dbReference>
<dbReference type="AlphaFoldDB" id="A0A7R7EP16"/>
<evidence type="ECO:0000256" key="6">
    <source>
        <dbReference type="ARBA" id="ARBA00023239"/>
    </source>
</evidence>
<keyword evidence="5" id="KW-0234">DNA repair</keyword>
<keyword evidence="4" id="KW-0378">Hydrolase</keyword>
<dbReference type="Proteomes" id="UP000595897">
    <property type="component" value="Chromosome"/>
</dbReference>
<evidence type="ECO:0000256" key="1">
    <source>
        <dbReference type="ARBA" id="ARBA00010679"/>
    </source>
</evidence>
<dbReference type="GO" id="GO:0008534">
    <property type="term" value="F:oxidized purine nucleobase lesion DNA N-glycosylase activity"/>
    <property type="evidence" value="ECO:0007669"/>
    <property type="project" value="InterPro"/>
</dbReference>
<keyword evidence="7" id="KW-0511">Multifunctional enzyme</keyword>
<dbReference type="InterPro" id="IPR023170">
    <property type="entry name" value="HhH_base_excis_C"/>
</dbReference>
<dbReference type="PANTHER" id="PTHR10242:SF2">
    <property type="entry name" value="N-GLYCOSYLASE_DNA LYASE"/>
    <property type="match status" value="1"/>
</dbReference>
<evidence type="ECO:0000256" key="9">
    <source>
        <dbReference type="ARBA" id="ARBA00044632"/>
    </source>
</evidence>